<keyword evidence="1" id="KW-0812">Transmembrane</keyword>
<accession>A0ABQ1HVY1</accession>
<feature type="transmembrane region" description="Helical" evidence="1">
    <location>
        <begin position="121"/>
        <end position="139"/>
    </location>
</feature>
<keyword evidence="4" id="KW-1185">Reference proteome</keyword>
<dbReference type="Proteomes" id="UP000651977">
    <property type="component" value="Unassembled WGS sequence"/>
</dbReference>
<dbReference type="InterPro" id="IPR000160">
    <property type="entry name" value="GGDEF_dom"/>
</dbReference>
<reference evidence="4" key="1">
    <citation type="journal article" date="2019" name="Int. J. Syst. Evol. Microbiol.">
        <title>The Global Catalogue of Microorganisms (GCM) 10K type strain sequencing project: providing services to taxonomists for standard genome sequencing and annotation.</title>
        <authorList>
            <consortium name="The Broad Institute Genomics Platform"/>
            <consortium name="The Broad Institute Genome Sequencing Center for Infectious Disease"/>
            <person name="Wu L."/>
            <person name="Ma J."/>
        </authorList>
    </citation>
    <scope>NUCLEOTIDE SEQUENCE [LARGE SCALE GENOMIC DNA]</scope>
    <source>
        <strain evidence="4">CGMCC 1.10131</strain>
    </source>
</reference>
<evidence type="ECO:0000256" key="1">
    <source>
        <dbReference type="SAM" id="Phobius"/>
    </source>
</evidence>
<comment type="caution">
    <text evidence="3">The sequence shown here is derived from an EMBL/GenBank/DDBJ whole genome shotgun (WGS) entry which is preliminary data.</text>
</comment>
<name>A0ABQ1HVY1_9ALTE</name>
<organism evidence="3 4">
    <name type="scientific">Agarivorans gilvus</name>
    <dbReference type="NCBI Taxonomy" id="680279"/>
    <lineage>
        <taxon>Bacteria</taxon>
        <taxon>Pseudomonadati</taxon>
        <taxon>Pseudomonadota</taxon>
        <taxon>Gammaproteobacteria</taxon>
        <taxon>Alteromonadales</taxon>
        <taxon>Alteromonadaceae</taxon>
        <taxon>Agarivorans</taxon>
    </lineage>
</organism>
<dbReference type="RefSeq" id="WP_055731388.1">
    <property type="nucleotide sequence ID" value="NZ_BMDY01000002.1"/>
</dbReference>
<evidence type="ECO:0000313" key="3">
    <source>
        <dbReference type="EMBL" id="GGA94144.1"/>
    </source>
</evidence>
<dbReference type="InterPro" id="IPR029787">
    <property type="entry name" value="Nucleotide_cyclase"/>
</dbReference>
<feature type="transmembrane region" description="Helical" evidence="1">
    <location>
        <begin position="174"/>
        <end position="191"/>
    </location>
</feature>
<feature type="transmembrane region" description="Helical" evidence="1">
    <location>
        <begin position="38"/>
        <end position="61"/>
    </location>
</feature>
<protein>
    <recommendedName>
        <fullName evidence="2">GGDEF domain-containing protein</fullName>
    </recommendedName>
</protein>
<keyword evidence="1" id="KW-0472">Membrane</keyword>
<keyword evidence="1" id="KW-1133">Transmembrane helix</keyword>
<gene>
    <name evidence="3" type="ORF">GCM10007414_03530</name>
</gene>
<dbReference type="SMART" id="SM00267">
    <property type="entry name" value="GGDEF"/>
    <property type="match status" value="1"/>
</dbReference>
<dbReference type="Pfam" id="PF00990">
    <property type="entry name" value="GGDEF"/>
    <property type="match status" value="1"/>
</dbReference>
<evidence type="ECO:0000259" key="2">
    <source>
        <dbReference type="PROSITE" id="PS50887"/>
    </source>
</evidence>
<dbReference type="EMBL" id="BMDY01000002">
    <property type="protein sequence ID" value="GGA94144.1"/>
    <property type="molecule type" value="Genomic_DNA"/>
</dbReference>
<feature type="transmembrane region" description="Helical" evidence="1">
    <location>
        <begin position="95"/>
        <end position="115"/>
    </location>
</feature>
<dbReference type="NCBIfam" id="TIGR00254">
    <property type="entry name" value="GGDEF"/>
    <property type="match status" value="1"/>
</dbReference>
<dbReference type="SUPFAM" id="SSF55073">
    <property type="entry name" value="Nucleotide cyclase"/>
    <property type="match status" value="1"/>
</dbReference>
<feature type="domain" description="GGDEF" evidence="2">
    <location>
        <begin position="254"/>
        <end position="384"/>
    </location>
</feature>
<proteinExistence type="predicted"/>
<dbReference type="InterPro" id="IPR043128">
    <property type="entry name" value="Rev_trsase/Diguanyl_cyclase"/>
</dbReference>
<feature type="transmembrane region" description="Helical" evidence="1">
    <location>
        <begin position="67"/>
        <end position="88"/>
    </location>
</feature>
<sequence>MQLAEGLSSWKAVLLGFSSKHEHVFAQHLWVKQRQRFIFLYACYCLFMLGYIMQAQVLHYWWLVGAWYNLLLVTLWSVFHGAALTLGIQLRSPRIAYALFVAALGLHGMLFTLLFKQSPSLFASGAGLLVLLSLPMVLLSVYMPMLLSVAVLLACSVFSLGLFSNLQLALAPQWPSVSLFLMLGFSVVYFSHRLWRLEYLYQHFNSLQDSRNETAKADVKPPIQAPANLLEIASFEQFKRFSNQEIERSSRYQNAYSIVLIKVTHFSAYRDKLGAEEADKLLVKFAIFIQTQLRKIDLLARYENEQLLIGLPEAGLYQALDTAERIQQALEQEFWKAFPNSFHLGSRLTVASVESPLCSLDMLLKKATKAMNKQANTKTLSYGS</sequence>
<dbReference type="Gene3D" id="3.30.70.270">
    <property type="match status" value="1"/>
</dbReference>
<evidence type="ECO:0000313" key="4">
    <source>
        <dbReference type="Proteomes" id="UP000651977"/>
    </source>
</evidence>
<dbReference type="PROSITE" id="PS50887">
    <property type="entry name" value="GGDEF"/>
    <property type="match status" value="1"/>
</dbReference>
<dbReference type="CDD" id="cd01949">
    <property type="entry name" value="GGDEF"/>
    <property type="match status" value="1"/>
</dbReference>
<feature type="transmembrane region" description="Helical" evidence="1">
    <location>
        <begin position="146"/>
        <end position="168"/>
    </location>
</feature>